<protein>
    <recommendedName>
        <fullName evidence="1">Arabidopsis retrotransposon Orf1 C-terminal domain-containing protein</fullName>
    </recommendedName>
</protein>
<dbReference type="AlphaFoldDB" id="A0AA36E5N3"/>
<organism evidence="2 3">
    <name type="scientific">Lactuca saligna</name>
    <name type="common">Willowleaf lettuce</name>
    <dbReference type="NCBI Taxonomy" id="75948"/>
    <lineage>
        <taxon>Eukaryota</taxon>
        <taxon>Viridiplantae</taxon>
        <taxon>Streptophyta</taxon>
        <taxon>Embryophyta</taxon>
        <taxon>Tracheophyta</taxon>
        <taxon>Spermatophyta</taxon>
        <taxon>Magnoliopsida</taxon>
        <taxon>eudicotyledons</taxon>
        <taxon>Gunneridae</taxon>
        <taxon>Pentapetalae</taxon>
        <taxon>asterids</taxon>
        <taxon>campanulids</taxon>
        <taxon>Asterales</taxon>
        <taxon>Asteraceae</taxon>
        <taxon>Cichorioideae</taxon>
        <taxon>Cichorieae</taxon>
        <taxon>Lactucinae</taxon>
        <taxon>Lactuca</taxon>
    </lineage>
</organism>
<keyword evidence="3" id="KW-1185">Reference proteome</keyword>
<evidence type="ECO:0000259" key="1">
    <source>
        <dbReference type="Pfam" id="PF03078"/>
    </source>
</evidence>
<reference evidence="2" key="1">
    <citation type="submission" date="2023-04" db="EMBL/GenBank/DDBJ databases">
        <authorList>
            <person name="Vijverberg K."/>
            <person name="Xiong W."/>
            <person name="Schranz E."/>
        </authorList>
    </citation>
    <scope>NUCLEOTIDE SEQUENCE</scope>
</reference>
<sequence length="217" mass="25636">MQKRVPDLVHLRVGQKVNPRTPLFCLLDRENHRVYEFFTSNKCQIKSTKFLHRESFVSLGVLEGVQALFDNIRWGQFIHNHAATYIEPTLELLSTFKPYDESRVVTFQMLGENRTFPYRVVNSLMGTPVDHTYAHQDPWPEAFNEHYFWRKITHEPRMLIIRDSIDGHIWNLDGKPYLILPHEYIGSLEPNDPEQWVIPFDYPPPIDQADDHFQPPP</sequence>
<evidence type="ECO:0000313" key="2">
    <source>
        <dbReference type="EMBL" id="CAI9283976.1"/>
    </source>
</evidence>
<dbReference type="Pfam" id="PF03078">
    <property type="entry name" value="ATHILA"/>
    <property type="match status" value="1"/>
</dbReference>
<accession>A0AA36E5N3</accession>
<dbReference type="Proteomes" id="UP001177003">
    <property type="component" value="Chromosome 5"/>
</dbReference>
<dbReference type="InterPro" id="IPR004312">
    <property type="entry name" value="ATHILA_Orf1_C"/>
</dbReference>
<proteinExistence type="predicted"/>
<evidence type="ECO:0000313" key="3">
    <source>
        <dbReference type="Proteomes" id="UP001177003"/>
    </source>
</evidence>
<dbReference type="EMBL" id="OX465081">
    <property type="protein sequence ID" value="CAI9283976.1"/>
    <property type="molecule type" value="Genomic_DNA"/>
</dbReference>
<name>A0AA36E5N3_LACSI</name>
<feature type="domain" description="Arabidopsis retrotransposon Orf1 C-terminal" evidence="1">
    <location>
        <begin position="44"/>
        <end position="97"/>
    </location>
</feature>
<gene>
    <name evidence="2" type="ORF">LSALG_LOCUS23539</name>
</gene>